<dbReference type="InterPro" id="IPR059030">
    <property type="entry name" value="TPR_Epg5_mid"/>
</dbReference>
<comment type="similarity">
    <text evidence="1">Belongs to the EPG5 family.</text>
</comment>
<dbReference type="PANTHER" id="PTHR31139:SF4">
    <property type="entry name" value="ECTOPIC P GRANULES PROTEIN 5 HOMOLOG"/>
    <property type="match status" value="1"/>
</dbReference>
<feature type="compositionally biased region" description="Basic residues" evidence="4">
    <location>
        <begin position="8"/>
        <end position="21"/>
    </location>
</feature>
<dbReference type="PANTHER" id="PTHR31139">
    <property type="entry name" value="ECTOPIC P GRANULES PROTEIN 5 HOMOLOG"/>
    <property type="match status" value="1"/>
</dbReference>
<sequence>MAEAVREKPRKTKVKTKPKIKHVPELPTVSSSPVAPSVTEDTGNIKTSQITETDEGDRTVSSSPVTPSVTEETGNIKTSQITAKVEEDRTVETVESNIQDQPQEVEQGDDSKEEGAGLDTGQQIQDDGNKLVTSDNREGNIFDVEKMSVIHTLETDIETNENTENIPLINDEIQSNIVTDIKTCDQGNTNKTLETAENANIENTSGLLSSLAAAGDKIKTSEFGEVSSETVTAFPDLSSSNTPVQPELNIYPDVSQLGIVDYTVEDILRVTEQENTLLDETQELSETIASNDFRVNLEIEANTNVERLYENTTDKTEVVVSENESVTMTSEVLVSENEAVTVTTDSLVAEDNAVTLTTEEQSQSAVQPDMAPAMEPENLAEKNRELESSKNNPGNIVASAKPNYLTQVSVDSNVSAQYEILTETDFEGASTEEGQATAPKEIVREECPTEEEEYVFPTSAEEEARLKSVREAMEARRIHFIHEVGSCFKPMTFEQLQQLYYNPQLVQSTAFIDQFVMNEGKKESHPFHEILLNYFRARKNLLSAEENVKLLQNEYSQLQEDMWILTSHTVIAQGMCGDKAKVSTVHSYQQGELSKEALNNMSTTLQTIRDEIIEKISLYAYSAQLSRLQVESYLYNLFLTCPALRDIPKNAPVQAHARHKLQLVHQINRLKDCISVLFAFHRRPCRDQEFTKNTRKWTDILVGVLLRVATFEDHCFILNHILRCPGGTGQWASKLIQIPVPTSVNDGMFGGPVLDHVVVCLATVLLPPKGREEFMCHMKISQSPESLNQDATWILVDSDGEEDEDPVNAWLYLHENDIVAILKQFPISAVFSHILMVKTDHVGSVFYDISRTNESVMLKIFAFCTCWIDLLGRGLQTYSMARYRQLNKRIGRMIRETVEIVSNHWENYKTSLLQPRSVTDGLQAEFDQFFMRATYCILTAQKLGSWQFMANMPFTCVSSNSMWQLLWILHQGQGQELDLDKMPTVEKCKEYLKDPNSRNQLVDNLLTLQSSETIYLLTTFANMAESRPTTEVDFIESITLEVFQIAYVCDHTREFCSKVGRELLSGILEKHPYTFSVLLQSVRKNMKQIGSMALYLFRELPLHQSRPTDPDMLVIRQWLLQCELNSHENQLARHILSNLNWDVSPQHGMILPLRIHRQVSLLIVEAYRKYISNRNYSLLIAEGIRQVASVVRQNVTIEQQLSNWTWDLALRLKLHFHSITVDNHGLASDFQPCHLDEDDWLLPIVKGIKEKNPLSCYVGLLMSSKTHSAREFVEKGLDILGCLVTANQFTAVIHILNCVCPYFLSSPAYLTDNERFIKILQSTIWADETLYKMAKSVITSDFPGNITTQFIAMIQNDVSKKRELFQSQLVILFWVRGVTRINKWYQDRNCCYILNKLIEVAFTREGLLPQVEAIFKDCFMNLIKESGQQGVMSSVVNWISSGVYLPSFLERSSSREFVWLSYIILMLEKNYEVGSRIWPSLQEELYGNQAVTVDQALKNVIHSLKLQHAPALHRLNIYRWALQAMDTPYDHTLLPLLWQQFFLLFLGRNVTETSVPHRASIGERFFSSLGHSSMLKMMKKNLSETIEKLHKDIEEATEEQTENQTLNRTLDQNNIQLKQRLLRLYQTMVLWLEEPRLHDANLYLPSLPPQYDASKLLLLFQNIQNPWMEFVDLKQVCEDVESSGVDWRKLITCRPSRSPTINQNQWHTATEKIVDCLKRDSLLLAAPGLVTLKPAVPDISVVIIEDKSSLLHLINADINIIKQYAGLFTDRIDRHCAADMGYVDLLPSLYSNQWKQVMLPVECTSKVNPLHRCSNPAVVNLRIEEREKNDIIQRQIDENRAEYKQIMIEGLLPPPQNVCIAAVHVENAITALIKLAQATTTDEKVTSLFDTANTLFYQLAACITEETEFYPPSKQFFQSCIEIIGQEFISRDPRQTQNLLQFSLDNPKRSGLTSPHFNPNNSAPIFVGLYEQLISVLKKQNLDLVFMLLTKFDVWLWLEKGRPSTDEIKKFISILGSALMTCGAEPEKQTKIVFDLYCSHLQLVLQHNYPCHMTDVLSVLLQGSSLDKIHVHCWEMFLMACFTYIPTSTVEGGRKPSLVFNIEQVESCRDTQLSTIQVNEILNWLSSYFMGVRSKTNTGALYGLYPTWGRYIPYISQLLATLIRCLVTKMMFNLTDIDPYQVLDVVWRQTTTVFAPWIEPVWHNNQLISPWHEGDDLVAMEMVAMFRKMVTFLYNEFEEKAPNFSSSVYSLLLMYFMTSLAKQGVLKHVVSTIITELEQLPWKTIKPDIQLLETMIKVKEVSPEPCFHLVGYILTQADWNVIWDYHNIHQPPDIASRFQSTLLVLMIQTYGTASLLQKPETVQLLSEMECREWNFITLSSYRNASNAFLMTAEPKCVLAERSNPSSRGLALMKKAGCFTVESSGSWSGDLQAKRQMYIHTVTSLLCQCTYLEDINPDTFSTVIVNLLSDIEHVESSVVDWRNQDIEAVELVRVFLSLLNNGNPQGPWKDLIIATIIQWIESSPQSLLLLPFIKASSRHLASHSHIAQITETCIDVLFQCDGNKQEWTPILAAFQMPETNHAGFIKDAINQGAYLVLQTYLLQQIPFCQSLADEFRLMEMTIDWTERVKPGCENESKLLIWWWKLLQLMRYYIERDGSKQECVKLLYRLIAALQILGEDRTSSGLLGAIGFGRKSQLSLRFRITVRVLAAFLASQIISVTTIRMTASQKPSTTPAAKQTMLALQTLKTNREYTDYKDQCNMLCVFIDDERMCFGHAVLLLSQLVKAFYSDKLYLNVVSADES</sequence>
<name>A0AAN8JPV5_PATCE</name>
<dbReference type="GO" id="GO:0097352">
    <property type="term" value="P:autophagosome maturation"/>
    <property type="evidence" value="ECO:0007669"/>
    <property type="project" value="TreeGrafter"/>
</dbReference>
<organism evidence="7 8">
    <name type="scientific">Patella caerulea</name>
    <name type="common">Rayed Mediterranean limpet</name>
    <dbReference type="NCBI Taxonomy" id="87958"/>
    <lineage>
        <taxon>Eukaryota</taxon>
        <taxon>Metazoa</taxon>
        <taxon>Spiralia</taxon>
        <taxon>Lophotrochozoa</taxon>
        <taxon>Mollusca</taxon>
        <taxon>Gastropoda</taxon>
        <taxon>Patellogastropoda</taxon>
        <taxon>Patelloidea</taxon>
        <taxon>Patellidae</taxon>
        <taxon>Patella</taxon>
    </lineage>
</organism>
<evidence type="ECO:0000259" key="5">
    <source>
        <dbReference type="Pfam" id="PF26103"/>
    </source>
</evidence>
<feature type="coiled-coil region" evidence="3">
    <location>
        <begin position="534"/>
        <end position="561"/>
    </location>
</feature>
<feature type="compositionally biased region" description="Low complexity" evidence="4">
    <location>
        <begin position="59"/>
        <end position="73"/>
    </location>
</feature>
<proteinExistence type="inferred from homology"/>
<evidence type="ECO:0000256" key="1">
    <source>
        <dbReference type="ARBA" id="ARBA00010948"/>
    </source>
</evidence>
<evidence type="ECO:0000313" key="7">
    <source>
        <dbReference type="EMBL" id="KAK6177743.1"/>
    </source>
</evidence>
<evidence type="ECO:0000256" key="3">
    <source>
        <dbReference type="SAM" id="Coils"/>
    </source>
</evidence>
<feature type="compositionally biased region" description="Polar residues" evidence="4">
    <location>
        <begin position="120"/>
        <end position="134"/>
    </location>
</feature>
<comment type="caution">
    <text evidence="7">The sequence shown here is derived from an EMBL/GenBank/DDBJ whole genome shotgun (WGS) entry which is preliminary data.</text>
</comment>
<evidence type="ECO:0000256" key="4">
    <source>
        <dbReference type="SAM" id="MobiDB-lite"/>
    </source>
</evidence>
<evidence type="ECO:0000259" key="6">
    <source>
        <dbReference type="Pfam" id="PF26573"/>
    </source>
</evidence>
<dbReference type="Pfam" id="PF26103">
    <property type="entry name" value="TPR_Epg5"/>
    <property type="match status" value="1"/>
</dbReference>
<keyword evidence="3" id="KW-0175">Coiled coil</keyword>
<feature type="compositionally biased region" description="Polar residues" evidence="4">
    <location>
        <begin position="93"/>
        <end position="104"/>
    </location>
</feature>
<feature type="compositionally biased region" description="Polar residues" evidence="4">
    <location>
        <begin position="40"/>
        <end position="51"/>
    </location>
</feature>
<feature type="domain" description="Epg5-like central TPR repeats" evidence="5">
    <location>
        <begin position="1932"/>
        <end position="2319"/>
    </location>
</feature>
<feature type="region of interest" description="Disordered" evidence="4">
    <location>
        <begin position="1"/>
        <end position="135"/>
    </location>
</feature>
<evidence type="ECO:0008006" key="9">
    <source>
        <dbReference type="Google" id="ProtNLM"/>
    </source>
</evidence>
<evidence type="ECO:0000313" key="8">
    <source>
        <dbReference type="Proteomes" id="UP001347796"/>
    </source>
</evidence>
<protein>
    <recommendedName>
        <fullName evidence="9">Ectopic P granules protein 5 homolog</fullName>
    </recommendedName>
</protein>
<dbReference type="EMBL" id="JAZGQO010000010">
    <property type="protein sequence ID" value="KAK6177743.1"/>
    <property type="molecule type" value="Genomic_DNA"/>
</dbReference>
<dbReference type="InterPro" id="IPR051436">
    <property type="entry name" value="Autophagy-related_EPG5"/>
</dbReference>
<dbReference type="GO" id="GO:0005737">
    <property type="term" value="C:cytoplasm"/>
    <property type="evidence" value="ECO:0007669"/>
    <property type="project" value="TreeGrafter"/>
</dbReference>
<reference evidence="7 8" key="1">
    <citation type="submission" date="2024-01" db="EMBL/GenBank/DDBJ databases">
        <title>The genome of the rayed Mediterranean limpet Patella caerulea (Linnaeus, 1758).</title>
        <authorList>
            <person name="Anh-Thu Weber A."/>
            <person name="Halstead-Nussloch G."/>
        </authorList>
    </citation>
    <scope>NUCLEOTIDE SEQUENCE [LARGE SCALE GENOMIC DNA]</scope>
    <source>
        <strain evidence="7">AATW-2023a</strain>
        <tissue evidence="7">Whole specimen</tissue>
    </source>
</reference>
<dbReference type="Proteomes" id="UP001347796">
    <property type="component" value="Unassembled WGS sequence"/>
</dbReference>
<feature type="domain" description="Epg5-like TPR" evidence="6">
    <location>
        <begin position="1473"/>
        <end position="1672"/>
    </location>
</feature>
<dbReference type="InterPro" id="IPR058750">
    <property type="entry name" value="TPR_Epg5"/>
</dbReference>
<keyword evidence="2" id="KW-0072">Autophagy</keyword>
<evidence type="ECO:0000256" key="2">
    <source>
        <dbReference type="ARBA" id="ARBA00023006"/>
    </source>
</evidence>
<feature type="compositionally biased region" description="Low complexity" evidence="4">
    <location>
        <begin position="27"/>
        <end position="39"/>
    </location>
</feature>
<keyword evidence="8" id="KW-1185">Reference proteome</keyword>
<dbReference type="Pfam" id="PF26573">
    <property type="entry name" value="TPR_Epg5_2"/>
    <property type="match status" value="1"/>
</dbReference>
<accession>A0AAN8JPV5</accession>
<gene>
    <name evidence="7" type="ORF">SNE40_015786</name>
</gene>